<organism evidence="3 4">
    <name type="scientific">Dothidotthia symphoricarpi CBS 119687</name>
    <dbReference type="NCBI Taxonomy" id="1392245"/>
    <lineage>
        <taxon>Eukaryota</taxon>
        <taxon>Fungi</taxon>
        <taxon>Dikarya</taxon>
        <taxon>Ascomycota</taxon>
        <taxon>Pezizomycotina</taxon>
        <taxon>Dothideomycetes</taxon>
        <taxon>Pleosporomycetidae</taxon>
        <taxon>Pleosporales</taxon>
        <taxon>Dothidotthiaceae</taxon>
        <taxon>Dothidotthia</taxon>
    </lineage>
</organism>
<dbReference type="Pfam" id="PF26113">
    <property type="entry name" value="GH16_XgeA"/>
    <property type="match status" value="1"/>
</dbReference>
<dbReference type="PROSITE" id="PS51762">
    <property type="entry name" value="GH16_2"/>
    <property type="match status" value="1"/>
</dbReference>
<dbReference type="SUPFAM" id="SSF49899">
    <property type="entry name" value="Concanavalin A-like lectins/glucanases"/>
    <property type="match status" value="1"/>
</dbReference>
<keyword evidence="1" id="KW-0732">Signal</keyword>
<dbReference type="Gene3D" id="2.60.120.200">
    <property type="match status" value="1"/>
</dbReference>
<accession>A0A6A6ARZ3</accession>
<dbReference type="CDD" id="cd02182">
    <property type="entry name" value="GH16_Strep_laminarinase_like"/>
    <property type="match status" value="1"/>
</dbReference>
<keyword evidence="3" id="KW-0378">Hydrolase</keyword>
<dbReference type="PANTHER" id="PTHR10963">
    <property type="entry name" value="GLYCOSYL HYDROLASE-RELATED"/>
    <property type="match status" value="1"/>
</dbReference>
<evidence type="ECO:0000259" key="2">
    <source>
        <dbReference type="PROSITE" id="PS51762"/>
    </source>
</evidence>
<protein>
    <submittedName>
        <fullName evidence="3">Glycoside hydrolase family 16 protein</fullName>
    </submittedName>
</protein>
<gene>
    <name evidence="3" type="ORF">P153DRAFT_281800</name>
</gene>
<dbReference type="EMBL" id="ML977499">
    <property type="protein sequence ID" value="KAF2133617.1"/>
    <property type="molecule type" value="Genomic_DNA"/>
</dbReference>
<feature type="domain" description="GH16" evidence="2">
    <location>
        <begin position="28"/>
        <end position="296"/>
    </location>
</feature>
<dbReference type="InterPro" id="IPR000757">
    <property type="entry name" value="Beta-glucanase-like"/>
</dbReference>
<dbReference type="OrthoDB" id="192832at2759"/>
<evidence type="ECO:0000313" key="3">
    <source>
        <dbReference type="EMBL" id="KAF2133617.1"/>
    </source>
</evidence>
<keyword evidence="4" id="KW-1185">Reference proteome</keyword>
<dbReference type="InterPro" id="IPR013320">
    <property type="entry name" value="ConA-like_dom_sf"/>
</dbReference>
<evidence type="ECO:0000313" key="4">
    <source>
        <dbReference type="Proteomes" id="UP000799771"/>
    </source>
</evidence>
<evidence type="ECO:0000256" key="1">
    <source>
        <dbReference type="SAM" id="SignalP"/>
    </source>
</evidence>
<dbReference type="GO" id="GO:0004553">
    <property type="term" value="F:hydrolase activity, hydrolyzing O-glycosyl compounds"/>
    <property type="evidence" value="ECO:0007669"/>
    <property type="project" value="InterPro"/>
</dbReference>
<reference evidence="3" key="1">
    <citation type="journal article" date="2020" name="Stud. Mycol.">
        <title>101 Dothideomycetes genomes: a test case for predicting lifestyles and emergence of pathogens.</title>
        <authorList>
            <person name="Haridas S."/>
            <person name="Albert R."/>
            <person name="Binder M."/>
            <person name="Bloem J."/>
            <person name="Labutti K."/>
            <person name="Salamov A."/>
            <person name="Andreopoulos B."/>
            <person name="Baker S."/>
            <person name="Barry K."/>
            <person name="Bills G."/>
            <person name="Bluhm B."/>
            <person name="Cannon C."/>
            <person name="Castanera R."/>
            <person name="Culley D."/>
            <person name="Daum C."/>
            <person name="Ezra D."/>
            <person name="Gonzalez J."/>
            <person name="Henrissat B."/>
            <person name="Kuo A."/>
            <person name="Liang C."/>
            <person name="Lipzen A."/>
            <person name="Lutzoni F."/>
            <person name="Magnuson J."/>
            <person name="Mondo S."/>
            <person name="Nolan M."/>
            <person name="Ohm R."/>
            <person name="Pangilinan J."/>
            <person name="Park H.-J."/>
            <person name="Ramirez L."/>
            <person name="Alfaro M."/>
            <person name="Sun H."/>
            <person name="Tritt A."/>
            <person name="Yoshinaga Y."/>
            <person name="Zwiers L.-H."/>
            <person name="Turgeon B."/>
            <person name="Goodwin S."/>
            <person name="Spatafora J."/>
            <person name="Crous P."/>
            <person name="Grigoriev I."/>
        </authorList>
    </citation>
    <scope>NUCLEOTIDE SEQUENCE</scope>
    <source>
        <strain evidence="3">CBS 119687</strain>
    </source>
</reference>
<dbReference type="GeneID" id="54403590"/>
<dbReference type="GO" id="GO:0005975">
    <property type="term" value="P:carbohydrate metabolic process"/>
    <property type="evidence" value="ECO:0007669"/>
    <property type="project" value="InterPro"/>
</dbReference>
<dbReference type="AlphaFoldDB" id="A0A6A6ARZ3"/>
<dbReference type="InterPro" id="IPR050546">
    <property type="entry name" value="Glycosyl_Hydrlase_16"/>
</dbReference>
<dbReference type="RefSeq" id="XP_033528004.1">
    <property type="nucleotide sequence ID" value="XM_033663158.1"/>
</dbReference>
<feature type="chain" id="PRO_5025571393" evidence="1">
    <location>
        <begin position="19"/>
        <end position="296"/>
    </location>
</feature>
<name>A0A6A6ARZ3_9PLEO</name>
<sequence>MFSKTLAFLSTGLALVSAAPPAITGYSLTWSDDFTGAAGSLPDSSNWIVDTGTSYPGGPANWGTGEVQTYTNRAANIKQNGSGVLQITAVRNTAGAWTSGRIETKRTDFQAVAGKKMRISARLSMPNVSGDAAAGYWPAFWTLGAEFRGNYKNWPSIGEYDIMENVNGLDKAWGVLHCGTNPGGACNEPNGIGSTSSCSGSSCKGYYHTYSIDVDRSSSPEKLTWSVDGVAYQTVTKTQLGATAWAATVQHGHFLLLNLAMGGAFPNAVQGSATPTSKTVSGYSLWVDWVAVYNSK</sequence>
<dbReference type="PANTHER" id="PTHR10963:SF60">
    <property type="entry name" value="GRAM-NEGATIVE BACTERIA-BINDING PROTEIN 1-RELATED"/>
    <property type="match status" value="1"/>
</dbReference>
<proteinExistence type="predicted"/>
<dbReference type="Proteomes" id="UP000799771">
    <property type="component" value="Unassembled WGS sequence"/>
</dbReference>
<feature type="signal peptide" evidence="1">
    <location>
        <begin position="1"/>
        <end position="18"/>
    </location>
</feature>